<accession>A0A4C1WH50</accession>
<comment type="caution">
    <text evidence="1">The sequence shown here is derived from an EMBL/GenBank/DDBJ whole genome shotgun (WGS) entry which is preliminary data.</text>
</comment>
<reference evidence="1 2" key="1">
    <citation type="journal article" date="2019" name="Commun. Biol.">
        <title>The bagworm genome reveals a unique fibroin gene that provides high tensile strength.</title>
        <authorList>
            <person name="Kono N."/>
            <person name="Nakamura H."/>
            <person name="Ohtoshi R."/>
            <person name="Tomita M."/>
            <person name="Numata K."/>
            <person name="Arakawa K."/>
        </authorList>
    </citation>
    <scope>NUCLEOTIDE SEQUENCE [LARGE SCALE GENOMIC DNA]</scope>
</reference>
<proteinExistence type="predicted"/>
<keyword evidence="2" id="KW-1185">Reference proteome</keyword>
<dbReference type="Proteomes" id="UP000299102">
    <property type="component" value="Unassembled WGS sequence"/>
</dbReference>
<organism evidence="1 2">
    <name type="scientific">Eumeta variegata</name>
    <name type="common">Bagworm moth</name>
    <name type="synonym">Eumeta japonica</name>
    <dbReference type="NCBI Taxonomy" id="151549"/>
    <lineage>
        <taxon>Eukaryota</taxon>
        <taxon>Metazoa</taxon>
        <taxon>Ecdysozoa</taxon>
        <taxon>Arthropoda</taxon>
        <taxon>Hexapoda</taxon>
        <taxon>Insecta</taxon>
        <taxon>Pterygota</taxon>
        <taxon>Neoptera</taxon>
        <taxon>Endopterygota</taxon>
        <taxon>Lepidoptera</taxon>
        <taxon>Glossata</taxon>
        <taxon>Ditrysia</taxon>
        <taxon>Tineoidea</taxon>
        <taxon>Psychidae</taxon>
        <taxon>Oiketicinae</taxon>
        <taxon>Eumeta</taxon>
    </lineage>
</organism>
<evidence type="ECO:0000313" key="1">
    <source>
        <dbReference type="EMBL" id="GBP49842.1"/>
    </source>
</evidence>
<dbReference type="AlphaFoldDB" id="A0A4C1WH50"/>
<gene>
    <name evidence="1" type="ORF">EVAR_83791_1</name>
</gene>
<sequence>MVDGSTVWKPFETVVLTFDGQMFPQRNFSVTMLYRSRYTLSQLSSATTATDMGILKLNLDLSPDVLNASGSRPNKGYGKTSHQEIISVDFLLVPMDALFQLQVLLRVNLNKA</sequence>
<name>A0A4C1WH50_EUMVA</name>
<dbReference type="EMBL" id="BGZK01000553">
    <property type="protein sequence ID" value="GBP49842.1"/>
    <property type="molecule type" value="Genomic_DNA"/>
</dbReference>
<protein>
    <submittedName>
        <fullName evidence="1">Uncharacterized protein</fullName>
    </submittedName>
</protein>
<evidence type="ECO:0000313" key="2">
    <source>
        <dbReference type="Proteomes" id="UP000299102"/>
    </source>
</evidence>